<accession>A0A0H2VFS1</accession>
<name>A0A0H2VFS1_STAES</name>
<dbReference type="Proteomes" id="UP000001411">
    <property type="component" value="Chromosome"/>
</dbReference>
<dbReference type="KEGG" id="sep:SE_0829"/>
<organism evidence="2 3">
    <name type="scientific">Staphylococcus epidermidis (strain ATCC 12228 / FDA PCI 1200)</name>
    <dbReference type="NCBI Taxonomy" id="176280"/>
    <lineage>
        <taxon>Bacteria</taxon>
        <taxon>Bacillati</taxon>
        <taxon>Bacillota</taxon>
        <taxon>Bacilli</taxon>
        <taxon>Bacillales</taxon>
        <taxon>Staphylococcaceae</taxon>
        <taxon>Staphylococcus</taxon>
    </lineage>
</organism>
<dbReference type="AlphaFoldDB" id="A0A0H2VFS1"/>
<keyword evidence="1" id="KW-0812">Transmembrane</keyword>
<proteinExistence type="predicted"/>
<keyword evidence="1" id="KW-0472">Membrane</keyword>
<sequence length="67" mass="7818">MSPSSKVYNSIVSEYVSFSKSIMMYSLKLIYPLKNNQICISFISAILILKRMIIVLKTEKIFNNYFI</sequence>
<feature type="transmembrane region" description="Helical" evidence="1">
    <location>
        <begin position="29"/>
        <end position="49"/>
    </location>
</feature>
<keyword evidence="1" id="KW-1133">Transmembrane helix</keyword>
<reference evidence="2 3" key="1">
    <citation type="journal article" date="2003" name="Mol. Microbiol.">
        <title>Genome-based analysis of virulence genes in a non-biofilm-forming Staphylococcus epidermidis strain (ATCC 12228).</title>
        <authorList>
            <person name="Zhang Y.Q."/>
            <person name="Ren S.X."/>
            <person name="Li H.L."/>
            <person name="Wang Y.X."/>
            <person name="Fu G."/>
            <person name="Yang J."/>
            <person name="Qin Z.Q."/>
            <person name="Miao Y.G."/>
            <person name="Wang W.Y."/>
            <person name="Chen R.S."/>
            <person name="Shen Y."/>
            <person name="Chen Z."/>
            <person name="Yuan Z.H."/>
            <person name="Zhao G.P."/>
            <person name="Qu D."/>
            <person name="Danchin A."/>
            <person name="Wen Y.M."/>
        </authorList>
    </citation>
    <scope>NUCLEOTIDE SEQUENCE [LARGE SCALE GENOMIC DNA]</scope>
    <source>
        <strain evidence="3">ATCC 12228 / FDA PCI 1200</strain>
    </source>
</reference>
<dbReference type="OrthoDB" id="9875734at2"/>
<evidence type="ECO:0000256" key="1">
    <source>
        <dbReference type="SAM" id="Phobius"/>
    </source>
</evidence>
<evidence type="ECO:0000313" key="3">
    <source>
        <dbReference type="Proteomes" id="UP000001411"/>
    </source>
</evidence>
<evidence type="ECO:0000313" key="2">
    <source>
        <dbReference type="EMBL" id="AAO04426.1"/>
    </source>
</evidence>
<protein>
    <submittedName>
        <fullName evidence="2">Uncharacterized protein</fullName>
    </submittedName>
</protein>
<dbReference type="EMBL" id="AE015929">
    <property type="protein sequence ID" value="AAO04426.1"/>
    <property type="molecule type" value="Genomic_DNA"/>
</dbReference>
<gene>
    <name evidence="2" type="ordered locus">SE_0829</name>
</gene>
<dbReference type="HOGENOM" id="CLU_205378_0_0_9"/>